<dbReference type="STRING" id="2094558.A0A314XY30"/>
<dbReference type="PANTHER" id="PTHR44472:SF1">
    <property type="entry name" value="DDB1 AND CUL4 ASSOCIATED FACTOR 4"/>
    <property type="match status" value="1"/>
</dbReference>
<comment type="caution">
    <text evidence="4">The sequence shown here is derived from an EMBL/GenBank/DDBJ whole genome shotgun (WGS) entry which is preliminary data.</text>
</comment>
<dbReference type="OrthoDB" id="128867at2759"/>
<proteinExistence type="predicted"/>
<evidence type="ECO:0000256" key="2">
    <source>
        <dbReference type="ARBA" id="ARBA00022737"/>
    </source>
</evidence>
<keyword evidence="2" id="KW-0677">Repeat</keyword>
<evidence type="ECO:0000256" key="3">
    <source>
        <dbReference type="SAM" id="MobiDB-lite"/>
    </source>
</evidence>
<keyword evidence="5" id="KW-1185">Reference proteome</keyword>
<dbReference type="Proteomes" id="UP000250321">
    <property type="component" value="Unassembled WGS sequence"/>
</dbReference>
<evidence type="ECO:0000313" key="5">
    <source>
        <dbReference type="Proteomes" id="UP000250321"/>
    </source>
</evidence>
<feature type="region of interest" description="Disordered" evidence="3">
    <location>
        <begin position="21"/>
        <end position="44"/>
    </location>
</feature>
<dbReference type="EMBL" id="PJQY01001973">
    <property type="protein sequence ID" value="PQP97568.1"/>
    <property type="molecule type" value="Genomic_DNA"/>
</dbReference>
<dbReference type="AlphaFoldDB" id="A0A314XY30"/>
<reference evidence="4 5" key="1">
    <citation type="submission" date="2018-02" db="EMBL/GenBank/DDBJ databases">
        <title>Draft genome of wild Prunus yedoensis var. nudiflora.</title>
        <authorList>
            <person name="Baek S."/>
            <person name="Kim J.-H."/>
            <person name="Choi K."/>
            <person name="Kim G.-B."/>
            <person name="Cho A."/>
            <person name="Jang H."/>
            <person name="Shin C.-H."/>
            <person name="Yu H.-J."/>
            <person name="Mun J.-H."/>
        </authorList>
    </citation>
    <scope>NUCLEOTIDE SEQUENCE [LARGE SCALE GENOMIC DNA]</scope>
    <source>
        <strain evidence="5">cv. Jeju island</strain>
        <tissue evidence="4">Leaf</tissue>
    </source>
</reference>
<organism evidence="4 5">
    <name type="scientific">Prunus yedoensis var. nudiflora</name>
    <dbReference type="NCBI Taxonomy" id="2094558"/>
    <lineage>
        <taxon>Eukaryota</taxon>
        <taxon>Viridiplantae</taxon>
        <taxon>Streptophyta</taxon>
        <taxon>Embryophyta</taxon>
        <taxon>Tracheophyta</taxon>
        <taxon>Spermatophyta</taxon>
        <taxon>Magnoliopsida</taxon>
        <taxon>eudicotyledons</taxon>
        <taxon>Gunneridae</taxon>
        <taxon>Pentapetalae</taxon>
        <taxon>rosids</taxon>
        <taxon>fabids</taxon>
        <taxon>Rosales</taxon>
        <taxon>Rosaceae</taxon>
        <taxon>Amygdaloideae</taxon>
        <taxon>Amygdaleae</taxon>
        <taxon>Prunus</taxon>
    </lineage>
</organism>
<dbReference type="PANTHER" id="PTHR44472">
    <property type="entry name" value="DDB1- AND CUL4-ASSOCIATED FACTOR 4-RELATED"/>
    <property type="match status" value="1"/>
</dbReference>
<protein>
    <submittedName>
        <fullName evidence="4">DDB1-and CUL4-associated factor 4</fullName>
    </submittedName>
</protein>
<dbReference type="InterPro" id="IPR052254">
    <property type="entry name" value="CUL4-DDB1_E3_ligase_receptor"/>
</dbReference>
<dbReference type="InterPro" id="IPR036322">
    <property type="entry name" value="WD40_repeat_dom_sf"/>
</dbReference>
<keyword evidence="1" id="KW-0853">WD repeat</keyword>
<gene>
    <name evidence="4" type="ORF">Pyn_01914</name>
</gene>
<name>A0A314XY30_PRUYE</name>
<accession>A0A314XY30</accession>
<feature type="compositionally biased region" description="Low complexity" evidence="3">
    <location>
        <begin position="27"/>
        <end position="44"/>
    </location>
</feature>
<dbReference type="SUPFAM" id="SSF50978">
    <property type="entry name" value="WD40 repeat-like"/>
    <property type="match status" value="1"/>
</dbReference>
<evidence type="ECO:0000256" key="1">
    <source>
        <dbReference type="ARBA" id="ARBA00022574"/>
    </source>
</evidence>
<evidence type="ECO:0000313" key="4">
    <source>
        <dbReference type="EMBL" id="PQP97568.1"/>
    </source>
</evidence>
<sequence>MAGELPGFYYDAEKNRYFPTKGPIPGSRRVTTAASSSSAQTPAQVSNSCRRTRVKLLSCFMTGSYVVISLLLVWKYQGTNQLGDGALERIRMDVQTGEGQTDTDFVLAGGADGSLSIFEVGKVGQGLEYGMKCKADRVWPLLNKSQQECSEVPGHIWRPAQATPRMPSNISRIKLFGKQSPGTEDESSRTQHMLVSTLGCERAGGSLVVINLVELLNFNPNRLVLRRNIYEIATFNCTIWTADCEPDGSRAVIGTNLGAALVDLETGRASWLLRSKSDVLAQQLVHSGNAVLCGLRNGAIVTVDVRQKQKHFLQDKLDIECAPHLWITLLENLVNNHLSFPEI</sequence>